<organism evidence="5 11">
    <name type="scientific">Biomphalaria glabrata</name>
    <name type="common">Bloodfluke planorb</name>
    <name type="synonym">Freshwater snail</name>
    <dbReference type="NCBI Taxonomy" id="6526"/>
    <lineage>
        <taxon>Eukaryota</taxon>
        <taxon>Metazoa</taxon>
        <taxon>Spiralia</taxon>
        <taxon>Lophotrochozoa</taxon>
        <taxon>Mollusca</taxon>
        <taxon>Gastropoda</taxon>
        <taxon>Heterobranchia</taxon>
        <taxon>Euthyneura</taxon>
        <taxon>Panpulmonata</taxon>
        <taxon>Hygrophila</taxon>
        <taxon>Lymnaeoidea</taxon>
        <taxon>Planorbidae</taxon>
        <taxon>Biomphalaria</taxon>
    </lineage>
</organism>
<dbReference type="Gene3D" id="2.60.200.20">
    <property type="match status" value="1"/>
</dbReference>
<evidence type="ECO:0000259" key="4">
    <source>
        <dbReference type="PROSITE" id="PS50174"/>
    </source>
</evidence>
<evidence type="ECO:0000313" key="7">
    <source>
        <dbReference type="RefSeq" id="XP_055880962.1"/>
    </source>
</evidence>
<feature type="region of interest" description="Disordered" evidence="2">
    <location>
        <begin position="629"/>
        <end position="711"/>
    </location>
</feature>
<dbReference type="CDD" id="cd22686">
    <property type="entry name" value="FHA_AGGF1"/>
    <property type="match status" value="1"/>
</dbReference>
<feature type="region of interest" description="Disordered" evidence="2">
    <location>
        <begin position="273"/>
        <end position="322"/>
    </location>
</feature>
<evidence type="ECO:0000313" key="5">
    <source>
        <dbReference type="Proteomes" id="UP001165740"/>
    </source>
</evidence>
<feature type="compositionally biased region" description="Basic residues" evidence="2">
    <location>
        <begin position="240"/>
        <end position="253"/>
    </location>
</feature>
<dbReference type="RefSeq" id="XP_055880970.1">
    <property type="nucleotide sequence ID" value="XM_056024995.1"/>
</dbReference>
<dbReference type="InterPro" id="IPR000253">
    <property type="entry name" value="FHA_dom"/>
</dbReference>
<evidence type="ECO:0000256" key="1">
    <source>
        <dbReference type="SAM" id="Coils"/>
    </source>
</evidence>
<keyword evidence="1" id="KW-0175">Coiled coil</keyword>
<dbReference type="PROSITE" id="PS50174">
    <property type="entry name" value="G_PATCH"/>
    <property type="match status" value="1"/>
</dbReference>
<dbReference type="RefSeq" id="XP_055880993.1">
    <property type="nucleotide sequence ID" value="XM_056025018.1"/>
</dbReference>
<dbReference type="GO" id="GO:0003676">
    <property type="term" value="F:nucleic acid binding"/>
    <property type="evidence" value="ECO:0007669"/>
    <property type="project" value="InterPro"/>
</dbReference>
<dbReference type="OrthoDB" id="2538319at2759"/>
<feature type="domain" description="G-patch" evidence="4">
    <location>
        <begin position="568"/>
        <end position="615"/>
    </location>
</feature>
<dbReference type="RefSeq" id="XP_055880986.1">
    <property type="nucleotide sequence ID" value="XM_056025011.1"/>
</dbReference>
<dbReference type="SMART" id="SM00240">
    <property type="entry name" value="FHA"/>
    <property type="match status" value="1"/>
</dbReference>
<feature type="compositionally biased region" description="Basic and acidic residues" evidence="2">
    <location>
        <begin position="276"/>
        <end position="296"/>
    </location>
</feature>
<dbReference type="InterPro" id="IPR008984">
    <property type="entry name" value="SMAD_FHA_dom_sf"/>
</dbReference>
<dbReference type="AlphaFoldDB" id="A0A9W3A0Z5"/>
<dbReference type="RefSeq" id="XP_055880978.1">
    <property type="nucleotide sequence ID" value="XM_056025003.1"/>
</dbReference>
<dbReference type="PANTHER" id="PTHR23106:SF24">
    <property type="entry name" value="ANGIOGENIC FACTOR WITH G PATCH AND FHA DOMAINS 1"/>
    <property type="match status" value="1"/>
</dbReference>
<gene>
    <name evidence="6 7 8 9 10 11 12" type="primary">LOC106050890</name>
</gene>
<dbReference type="PANTHER" id="PTHR23106">
    <property type="entry name" value="ANGIOGENIC FACTOR WITH G PATCH AND FHA DOMAINS 1"/>
    <property type="match status" value="1"/>
</dbReference>
<dbReference type="RefSeq" id="XP_055880962.1">
    <property type="nucleotide sequence ID" value="XM_056024987.1"/>
</dbReference>
<dbReference type="InterPro" id="IPR053027">
    <property type="entry name" value="AGGF1"/>
</dbReference>
<dbReference type="GeneID" id="106050890"/>
<feature type="region of interest" description="Disordered" evidence="2">
    <location>
        <begin position="228"/>
        <end position="254"/>
    </location>
</feature>
<dbReference type="Pfam" id="PF01585">
    <property type="entry name" value="G-patch"/>
    <property type="match status" value="1"/>
</dbReference>
<dbReference type="Pfam" id="PF17780">
    <property type="entry name" value="OCRE"/>
    <property type="match status" value="1"/>
</dbReference>
<protein>
    <submittedName>
        <fullName evidence="6 7">Angiogenic factor with G patch and FHA domains 1-like isoform X1</fullName>
    </submittedName>
</protein>
<feature type="compositionally biased region" description="Basic and acidic residues" evidence="2">
    <location>
        <begin position="682"/>
        <end position="692"/>
    </location>
</feature>
<feature type="compositionally biased region" description="Acidic residues" evidence="2">
    <location>
        <begin position="312"/>
        <end position="321"/>
    </location>
</feature>
<dbReference type="Pfam" id="PF00498">
    <property type="entry name" value="FHA"/>
    <property type="match status" value="1"/>
</dbReference>
<dbReference type="InterPro" id="IPR000467">
    <property type="entry name" value="G_patch_dom"/>
</dbReference>
<dbReference type="PROSITE" id="PS50006">
    <property type="entry name" value="FHA_DOMAIN"/>
    <property type="match status" value="1"/>
</dbReference>
<dbReference type="InterPro" id="IPR041591">
    <property type="entry name" value="OCRE"/>
</dbReference>
<dbReference type="SUPFAM" id="SSF49879">
    <property type="entry name" value="SMAD/FHA domain"/>
    <property type="match status" value="1"/>
</dbReference>
<feature type="compositionally biased region" description="Polar residues" evidence="2">
    <location>
        <begin position="634"/>
        <end position="654"/>
    </location>
</feature>
<proteinExistence type="predicted"/>
<feature type="domain" description="FHA" evidence="3">
    <location>
        <begin position="382"/>
        <end position="435"/>
    </location>
</feature>
<evidence type="ECO:0000259" key="3">
    <source>
        <dbReference type="PROSITE" id="PS50006"/>
    </source>
</evidence>
<keyword evidence="5" id="KW-1185">Reference proteome</keyword>
<dbReference type="RefSeq" id="XP_055880957.1">
    <property type="nucleotide sequence ID" value="XM_056024982.1"/>
</dbReference>
<evidence type="ECO:0000313" key="6">
    <source>
        <dbReference type="RefSeq" id="XP_055880957.1"/>
    </source>
</evidence>
<sequence length="739" mass="81517">MEELVLCRSTNSNITPDNITLTKSASNISDLLEQKKLEIEHLKKQLIKTERLLEKANHYNEDLRKELETLSAKIHETRKNSPIDVATQVTEAVIEEAYGNKPMPEWIVSSSDKSSSLSIAETVKATIEAELECLSNAGKSSSEKECPKESSTEETQEYIYDPTSGCYYHPATGYYWDSNRGLFYDYTTGTYYQYDEHAKQYKVHSVIDSTGQYQQFGSNQDGSHCLVKTDMSKSGEGAKIKKKQRTRRKKRSCNKMSEKLKTDVIMISDSDNEDVDYTRKMGESNPENEAKQKENSSLESDESSGSLATGESELESGEITDDSSCSDMIMDAIVCNDQSTVEQLSDSLTEIADNYPPCIRVIVEASEHLPLGSLYIITCAGGSIGREQNTGHAIEICDSNISKIHAEVSYDYENSCYVLIDKGSQNGTFLNSKRMSKSKCTSENHKLAHGDVVEIGSTKLLLHIHKGHETCEECEPGQVQAKIKAQNPIKNDYVLLSKEEKNRLRRNQLKNIKKKYGLQNTHFENPGAVLPGSDYCDKAYLRRKYIGSESNATGQDDTPASVQSPISTENKGHKLLAKMGWKEGEGLGKSNSGIAEPIYVEMRVNQSAGLGSSSGVTLSLDNIHNTAKAKRWSKAQQRFHQSGHSGDSVTTPSTDIPAKEHYTSPLNSAAKGASSITADSQHSFDPHNHSSDHSNQNSSPKVKQMSWVSGGTETIGQVDQLLTLSQAADGEENISPLGS</sequence>
<evidence type="ECO:0000313" key="10">
    <source>
        <dbReference type="RefSeq" id="XP_055880982.1"/>
    </source>
</evidence>
<reference evidence="6 7" key="1">
    <citation type="submission" date="2025-04" db="UniProtKB">
        <authorList>
            <consortium name="RefSeq"/>
        </authorList>
    </citation>
    <scope>IDENTIFICATION</scope>
</reference>
<dbReference type="Proteomes" id="UP001165740">
    <property type="component" value="Chromosome 1"/>
</dbReference>
<evidence type="ECO:0000313" key="11">
    <source>
        <dbReference type="RefSeq" id="XP_055880986.1"/>
    </source>
</evidence>
<accession>A0A9W3A0Z5</accession>
<evidence type="ECO:0000256" key="2">
    <source>
        <dbReference type="SAM" id="MobiDB-lite"/>
    </source>
</evidence>
<dbReference type="RefSeq" id="XP_055880982.1">
    <property type="nucleotide sequence ID" value="XM_056025007.1"/>
</dbReference>
<feature type="coiled-coil region" evidence="1">
    <location>
        <begin position="25"/>
        <end position="80"/>
    </location>
</feature>
<feature type="compositionally biased region" description="Basic and acidic residues" evidence="2">
    <location>
        <begin position="230"/>
        <end position="239"/>
    </location>
</feature>
<evidence type="ECO:0000313" key="9">
    <source>
        <dbReference type="RefSeq" id="XP_055880978.1"/>
    </source>
</evidence>
<evidence type="ECO:0000313" key="12">
    <source>
        <dbReference type="RefSeq" id="XP_055880993.1"/>
    </source>
</evidence>
<name>A0A9W3A0Z5_BIOGL</name>
<dbReference type="InterPro" id="IPR035624">
    <property type="entry name" value="AGGF1_OCRE"/>
</dbReference>
<dbReference type="OMA" id="DSHQSTE"/>
<evidence type="ECO:0000313" key="8">
    <source>
        <dbReference type="RefSeq" id="XP_055880970.1"/>
    </source>
</evidence>
<dbReference type="SMART" id="SM00443">
    <property type="entry name" value="G_patch"/>
    <property type="match status" value="1"/>
</dbReference>
<dbReference type="CDD" id="cd16164">
    <property type="entry name" value="OCRE_VG5Q"/>
    <property type="match status" value="1"/>
</dbReference>